<evidence type="ECO:0000313" key="3">
    <source>
        <dbReference type="Proteomes" id="UP001558481"/>
    </source>
</evidence>
<proteinExistence type="predicted"/>
<accession>A0ABV3UY29</accession>
<dbReference type="EMBL" id="JAYWLU010000001">
    <property type="protein sequence ID" value="MEX3593334.1"/>
    <property type="molecule type" value="Genomic_DNA"/>
</dbReference>
<reference evidence="2 3" key="1">
    <citation type="journal article" date="2024" name="Fungal Genet. Biol.">
        <title>The porcine skin microbiome exhibits broad fungal antagonism.</title>
        <authorList>
            <person name="De La Cruz K.F."/>
            <person name="Townsend E.C."/>
            <person name="Alex Cheong J.Z."/>
            <person name="Salamzade R."/>
            <person name="Liu A."/>
            <person name="Sandstrom S."/>
            <person name="Davila E."/>
            <person name="Huang L."/>
            <person name="Xu K.H."/>
            <person name="Wu S.Y."/>
            <person name="Meudt J.J."/>
            <person name="Shanmuganayagam D."/>
            <person name="Gibson A.L.F."/>
            <person name="Kalan L.R."/>
        </authorList>
    </citation>
    <scope>NUCLEOTIDE SEQUENCE [LARGE SCALE GENOMIC DNA]</scope>
    <source>
        <strain evidence="2 3">LK2625</strain>
    </source>
</reference>
<feature type="transmembrane region" description="Helical" evidence="1">
    <location>
        <begin position="61"/>
        <end position="84"/>
    </location>
</feature>
<keyword evidence="3" id="KW-1185">Reference proteome</keyword>
<dbReference type="Proteomes" id="UP001558481">
    <property type="component" value="Unassembled WGS sequence"/>
</dbReference>
<feature type="transmembrane region" description="Helical" evidence="1">
    <location>
        <begin position="91"/>
        <end position="110"/>
    </location>
</feature>
<keyword evidence="1" id="KW-0812">Transmembrane</keyword>
<name>A0ABV3UY29_9MICC</name>
<dbReference type="Pfam" id="PF19851">
    <property type="entry name" value="DUF6326"/>
    <property type="match status" value="1"/>
</dbReference>
<sequence length="164" mass="18186">MRTHHPTTALDEQRVPVRFKLAAAWTSFMFLYVYVDILAFYKPGVVTDILAGTVWRLDITQTWAITALSLLAIPILMVVLSTILPARASRIANLIAASVQIPFAAFNAVGEFGGSWMYFYSLGVALEVILLILVLRYAWTWPRTRPAATNAAMSASPDRDVVRA</sequence>
<comment type="caution">
    <text evidence="2">The sequence shown here is derived from an EMBL/GenBank/DDBJ whole genome shotgun (WGS) entry which is preliminary data.</text>
</comment>
<evidence type="ECO:0000313" key="2">
    <source>
        <dbReference type="EMBL" id="MEX3593334.1"/>
    </source>
</evidence>
<gene>
    <name evidence="2" type="ORF">VVR66_01220</name>
</gene>
<feature type="transmembrane region" description="Helical" evidence="1">
    <location>
        <begin position="116"/>
        <end position="135"/>
    </location>
</feature>
<evidence type="ECO:0000256" key="1">
    <source>
        <dbReference type="SAM" id="Phobius"/>
    </source>
</evidence>
<keyword evidence="1" id="KW-0472">Membrane</keyword>
<dbReference type="RefSeq" id="WP_315279185.1">
    <property type="nucleotide sequence ID" value="NZ_CAUREL010000022.1"/>
</dbReference>
<protein>
    <submittedName>
        <fullName evidence="2">DUF6326 family protein</fullName>
    </submittedName>
</protein>
<organism evidence="2 3">
    <name type="scientific">Kocuria carniphila</name>
    <dbReference type="NCBI Taxonomy" id="262208"/>
    <lineage>
        <taxon>Bacteria</taxon>
        <taxon>Bacillati</taxon>
        <taxon>Actinomycetota</taxon>
        <taxon>Actinomycetes</taxon>
        <taxon>Micrococcales</taxon>
        <taxon>Micrococcaceae</taxon>
        <taxon>Kocuria</taxon>
    </lineage>
</organism>
<dbReference type="InterPro" id="IPR046289">
    <property type="entry name" value="DUF6326"/>
</dbReference>
<keyword evidence="1" id="KW-1133">Transmembrane helix</keyword>
<feature type="transmembrane region" description="Helical" evidence="1">
    <location>
        <begin position="21"/>
        <end position="41"/>
    </location>
</feature>